<comment type="caution">
    <text evidence="2">The sequence shown here is derived from an EMBL/GenBank/DDBJ whole genome shotgun (WGS) entry which is preliminary data.</text>
</comment>
<protein>
    <submittedName>
        <fullName evidence="2">Uncharacterized protein</fullName>
    </submittedName>
</protein>
<evidence type="ECO:0000256" key="1">
    <source>
        <dbReference type="SAM" id="SignalP"/>
    </source>
</evidence>
<organism evidence="2 3">
    <name type="scientific">Geomonas silvestris</name>
    <dbReference type="NCBI Taxonomy" id="2740184"/>
    <lineage>
        <taxon>Bacteria</taxon>
        <taxon>Pseudomonadati</taxon>
        <taxon>Thermodesulfobacteriota</taxon>
        <taxon>Desulfuromonadia</taxon>
        <taxon>Geobacterales</taxon>
        <taxon>Geobacteraceae</taxon>
        <taxon>Geomonas</taxon>
    </lineage>
</organism>
<feature type="chain" id="PRO_5028428057" evidence="1">
    <location>
        <begin position="40"/>
        <end position="408"/>
    </location>
</feature>
<sequence length="408" mass="43714">MRKPEKTKKRIERVTMKCSLKLAGTVFTMFMSLASIALAEPVSFPKGAATPSETCGECHQTLYREYALGVGSDNRSANHSIPATVSSAATAHATSKFTPLASGGDVEWCRACHFAGSFNIPAKGELGKQLPNVANAGEISITCATCHLTPEGKVRGVHKTGNAPHASVAEPALQSSAICAHCHVDTTDKRIVGGQYQTFMEWREDFNKPGLGAQQCQDCHMPRTLRKLAEDSDGAPVAVGRHLWTGGHSGQRLGGSLSLAIIQRDKEKANLSFSVTNIGAGHSVPTGPNARGVYLSVDVLDRQGVSRARKEWLFAPNFSARPDDKAFLEADKKLSGYEGYAQTRADAQGVHEAPVRAGEERLVNWDPALAPGLYTVKAQLRYTTDRFAAPVADDEKVMGSAALLITSK</sequence>
<evidence type="ECO:0000313" key="2">
    <source>
        <dbReference type="EMBL" id="GFO60217.1"/>
    </source>
</evidence>
<proteinExistence type="predicted"/>
<dbReference type="Proteomes" id="UP000556026">
    <property type="component" value="Unassembled WGS sequence"/>
</dbReference>
<dbReference type="EMBL" id="BLXX01000007">
    <property type="protein sequence ID" value="GFO60217.1"/>
    <property type="molecule type" value="Genomic_DNA"/>
</dbReference>
<name>A0A6V8MJW4_9BACT</name>
<feature type="signal peptide" evidence="1">
    <location>
        <begin position="1"/>
        <end position="39"/>
    </location>
</feature>
<keyword evidence="3" id="KW-1185">Reference proteome</keyword>
<dbReference type="AlphaFoldDB" id="A0A6V8MJW4"/>
<dbReference type="InterPro" id="IPR036280">
    <property type="entry name" value="Multihaem_cyt_sf"/>
</dbReference>
<gene>
    <name evidence="2" type="ORF">GMST_25420</name>
</gene>
<dbReference type="SUPFAM" id="SSF48695">
    <property type="entry name" value="Multiheme cytochromes"/>
    <property type="match status" value="1"/>
</dbReference>
<reference evidence="3" key="1">
    <citation type="submission" date="2020-06" db="EMBL/GenBank/DDBJ databases">
        <title>Draft genomic sequence of Geomonas sp. Red330.</title>
        <authorList>
            <person name="Itoh H."/>
            <person name="Zhenxing X."/>
            <person name="Ushijima N."/>
            <person name="Masuda Y."/>
            <person name="Shiratori Y."/>
            <person name="Senoo K."/>
        </authorList>
    </citation>
    <scope>NUCLEOTIDE SEQUENCE [LARGE SCALE GENOMIC DNA]</scope>
    <source>
        <strain evidence="3">Red330</strain>
    </source>
</reference>
<evidence type="ECO:0000313" key="3">
    <source>
        <dbReference type="Proteomes" id="UP000556026"/>
    </source>
</evidence>
<dbReference type="Gene3D" id="1.10.1130.10">
    <property type="entry name" value="Flavocytochrome C3, Chain A"/>
    <property type="match status" value="1"/>
</dbReference>
<keyword evidence="1" id="KW-0732">Signal</keyword>
<accession>A0A6V8MJW4</accession>